<keyword evidence="5" id="KW-1185">Reference proteome</keyword>
<dbReference type="Proteomes" id="UP000188268">
    <property type="component" value="Unassembled WGS sequence"/>
</dbReference>
<comment type="similarity">
    <text evidence="1">Belongs to the plant acyltransferase family.</text>
</comment>
<organism evidence="4 5">
    <name type="scientific">Corchorus capsularis</name>
    <name type="common">Jute</name>
    <dbReference type="NCBI Taxonomy" id="210143"/>
    <lineage>
        <taxon>Eukaryota</taxon>
        <taxon>Viridiplantae</taxon>
        <taxon>Streptophyta</taxon>
        <taxon>Embryophyta</taxon>
        <taxon>Tracheophyta</taxon>
        <taxon>Spermatophyta</taxon>
        <taxon>Magnoliopsida</taxon>
        <taxon>eudicotyledons</taxon>
        <taxon>Gunneridae</taxon>
        <taxon>Pentapetalae</taxon>
        <taxon>rosids</taxon>
        <taxon>malvids</taxon>
        <taxon>Malvales</taxon>
        <taxon>Malvaceae</taxon>
        <taxon>Grewioideae</taxon>
        <taxon>Apeibeae</taxon>
        <taxon>Corchorus</taxon>
    </lineage>
</organism>
<evidence type="ECO:0000256" key="3">
    <source>
        <dbReference type="ARBA" id="ARBA00023315"/>
    </source>
</evidence>
<dbReference type="Gramene" id="OMO60403">
    <property type="protein sequence ID" value="OMO60403"/>
    <property type="gene ID" value="CCACVL1_24193"/>
</dbReference>
<accession>A0A1R3GQN4</accession>
<evidence type="ECO:0000313" key="5">
    <source>
        <dbReference type="Proteomes" id="UP000188268"/>
    </source>
</evidence>
<proteinExistence type="inferred from homology"/>
<keyword evidence="2 4" id="KW-0808">Transferase</keyword>
<dbReference type="PANTHER" id="PTHR31623:SF122">
    <property type="entry name" value="HXXXD-TYPE ACYL-TRANSFERASE FAMILY PROTEIN"/>
    <property type="match status" value="1"/>
</dbReference>
<dbReference type="PANTHER" id="PTHR31623">
    <property type="entry name" value="F21J9.9"/>
    <property type="match status" value="1"/>
</dbReference>
<evidence type="ECO:0000256" key="1">
    <source>
        <dbReference type="ARBA" id="ARBA00009861"/>
    </source>
</evidence>
<dbReference type="AlphaFoldDB" id="A0A1R3GQN4"/>
<evidence type="ECO:0000256" key="2">
    <source>
        <dbReference type="ARBA" id="ARBA00022679"/>
    </source>
</evidence>
<dbReference type="OMA" id="EMVDHEN"/>
<name>A0A1R3GQN4_COCAP</name>
<sequence length="471" mass="53067">MFWTSQLPSASKLSCKYPNAQFVIERNSANQGKNKSEMVDHENIRKQIIKPSSPTPLQLKTFNLSLLDQLAPMIYVRLIFWFRPDPPEDDYHFVKAEARSQVLMRSLSETLTRFYPFAGRMISNSSIECNDQGVDYIETRVNCRLQDILKQPDDESFTKVLPSRMEYKEAATTPLLLVKVNFFECGGMAIGISFFHKVADLSTMKLFIKTWAAMAQGSSSEVVLLLPDFKTIPSLFPPLDLPVNAKEKEMDPLIQVPKVGFEEPTRVEAVAALIWKCAMAAATANRGGFKKQSWLRQVVNLRKRLNPPLLEHCVGNAFSRFVAQSQTLDCETETELQSLVKQLRNGMSDQFSESAMRKLQGSGAISEVLLGFKQVGSLLQRDDLDAYFCSSWCRFDLYESADFGWGKPRWVTSCIGLGDNNMSKPNGYVLMDSRDGEGIEARVSLVEGEMAFFECNKELLAFASVNPCVKL</sequence>
<dbReference type="OrthoDB" id="1932220at2759"/>
<dbReference type="InterPro" id="IPR023213">
    <property type="entry name" value="CAT-like_dom_sf"/>
</dbReference>
<comment type="caution">
    <text evidence="4">The sequence shown here is derived from an EMBL/GenBank/DDBJ whole genome shotgun (WGS) entry which is preliminary data.</text>
</comment>
<reference evidence="4 5" key="1">
    <citation type="submission" date="2013-09" db="EMBL/GenBank/DDBJ databases">
        <title>Corchorus capsularis genome sequencing.</title>
        <authorList>
            <person name="Alam M."/>
            <person name="Haque M.S."/>
            <person name="Islam M.S."/>
            <person name="Emdad E.M."/>
            <person name="Islam M.M."/>
            <person name="Ahmed B."/>
            <person name="Halim A."/>
            <person name="Hossen Q.M.M."/>
            <person name="Hossain M.Z."/>
            <person name="Ahmed R."/>
            <person name="Khan M.M."/>
            <person name="Islam R."/>
            <person name="Rashid M.M."/>
            <person name="Khan S.A."/>
            <person name="Rahman M.S."/>
            <person name="Alam M."/>
        </authorList>
    </citation>
    <scope>NUCLEOTIDE SEQUENCE [LARGE SCALE GENOMIC DNA]</scope>
    <source>
        <strain evidence="5">cv. CVL-1</strain>
        <tissue evidence="4">Whole seedling</tissue>
    </source>
</reference>
<dbReference type="EMBL" id="AWWV01013702">
    <property type="protein sequence ID" value="OMO60403.1"/>
    <property type="molecule type" value="Genomic_DNA"/>
</dbReference>
<evidence type="ECO:0000313" key="4">
    <source>
        <dbReference type="EMBL" id="OMO60403.1"/>
    </source>
</evidence>
<dbReference type="Gene3D" id="3.30.559.10">
    <property type="entry name" value="Chloramphenicol acetyltransferase-like domain"/>
    <property type="match status" value="2"/>
</dbReference>
<dbReference type="Pfam" id="PF02458">
    <property type="entry name" value="Transferase"/>
    <property type="match status" value="2"/>
</dbReference>
<gene>
    <name evidence="4" type="ORF">CCACVL1_24193</name>
</gene>
<keyword evidence="3" id="KW-0012">Acyltransferase</keyword>
<dbReference type="GO" id="GO:0016746">
    <property type="term" value="F:acyltransferase activity"/>
    <property type="evidence" value="ECO:0007669"/>
    <property type="project" value="UniProtKB-KW"/>
</dbReference>
<protein>
    <submittedName>
        <fullName evidence="4">Transferase</fullName>
    </submittedName>
</protein>